<dbReference type="EMBL" id="LN829119">
    <property type="protein sequence ID" value="CPR21990.1"/>
    <property type="molecule type" value="Genomic_DNA"/>
</dbReference>
<dbReference type="InterPro" id="IPR056470">
    <property type="entry name" value="BesD/HalB-like"/>
</dbReference>
<name>A0A0D6JK26_9HYPH</name>
<evidence type="ECO:0000259" key="2">
    <source>
        <dbReference type="PROSITE" id="PS51471"/>
    </source>
</evidence>
<feature type="domain" description="Fe2OG dioxygenase" evidence="2">
    <location>
        <begin position="127"/>
        <end position="253"/>
    </location>
</feature>
<accession>A0A0D6JK26</accession>
<dbReference type="Pfam" id="PF23169">
    <property type="entry name" value="HalD"/>
    <property type="match status" value="1"/>
</dbReference>
<keyword evidence="1" id="KW-0479">Metal-binding</keyword>
<reference evidence="4" key="1">
    <citation type="submission" date="2015-02" db="EMBL/GenBank/DDBJ databases">
        <authorList>
            <person name="Chooi Y.-H."/>
        </authorList>
    </citation>
    <scope>NUCLEOTIDE SEQUENCE [LARGE SCALE GENOMIC DNA]</scope>
    <source>
        <strain evidence="4">strain Y</strain>
    </source>
</reference>
<dbReference type="Proteomes" id="UP000033187">
    <property type="component" value="Chromosome 1"/>
</dbReference>
<dbReference type="KEGG" id="fiy:BN1229_v1_3423"/>
<evidence type="ECO:0000313" key="3">
    <source>
        <dbReference type="EMBL" id="CPR21990.1"/>
    </source>
</evidence>
<dbReference type="InterPro" id="IPR005123">
    <property type="entry name" value="Oxoglu/Fe-dep_dioxygenase_dom"/>
</dbReference>
<evidence type="ECO:0000256" key="1">
    <source>
        <dbReference type="RuleBase" id="RU003682"/>
    </source>
</evidence>
<dbReference type="Gene3D" id="2.60.120.620">
    <property type="entry name" value="q2cbj1_9rhob like domain"/>
    <property type="match status" value="1"/>
</dbReference>
<dbReference type="AlphaFoldDB" id="A0A0D6JK26"/>
<protein>
    <recommendedName>
        <fullName evidence="2">Fe2OG dioxygenase domain-containing protein</fullName>
    </recommendedName>
</protein>
<organism evidence="3 4">
    <name type="scientific">Candidatus Filomicrobium marinum</name>
    <dbReference type="NCBI Taxonomy" id="1608628"/>
    <lineage>
        <taxon>Bacteria</taxon>
        <taxon>Pseudomonadati</taxon>
        <taxon>Pseudomonadota</taxon>
        <taxon>Alphaproteobacteria</taxon>
        <taxon>Hyphomicrobiales</taxon>
        <taxon>Hyphomicrobiaceae</taxon>
        <taxon>Filomicrobium</taxon>
    </lineage>
</organism>
<keyword evidence="1" id="KW-0560">Oxidoreductase</keyword>
<dbReference type="RefSeq" id="WP_046500930.1">
    <property type="nucleotide sequence ID" value="NZ_LN829118.1"/>
</dbReference>
<dbReference type="PROSITE" id="PS51471">
    <property type="entry name" value="FE2OG_OXY"/>
    <property type="match status" value="1"/>
</dbReference>
<dbReference type="GO" id="GO:0016491">
    <property type="term" value="F:oxidoreductase activity"/>
    <property type="evidence" value="ECO:0007669"/>
    <property type="project" value="UniProtKB-KW"/>
</dbReference>
<comment type="similarity">
    <text evidence="1">Belongs to the iron/ascorbate-dependent oxidoreductase family.</text>
</comment>
<evidence type="ECO:0000313" key="4">
    <source>
        <dbReference type="Proteomes" id="UP000033187"/>
    </source>
</evidence>
<sequence length="273" mass="30756">MHLALEGHGMEQNQSGTLDWTEALFDLTMSKDFEPSTLADMHEQFLRGGYVKLPDFLTPAALHFLQAELRRLEATASRRTFEMPGYLSPRNLSVLGGRAIKEHSRFLYRLYHHTALRACVEAISGRPIFSCIHPEEFMVANFLQSSGDTHGWHLDDPPYALVIFAETPDPGQGGEVEIIPNWSDLCRRKKRQADQNITDLIAWAEENSLVERLHHKAGDAYLLRADLNLHRVVPITAEGARRSVINMAFQTTRETEYANTADLLYGNGNTPAA</sequence>
<dbReference type="KEGG" id="fil:BN1229_v1_2492"/>
<gene>
    <name evidence="3" type="ORF">YBN1229_v1_3423</name>
</gene>
<dbReference type="GO" id="GO:0046872">
    <property type="term" value="F:metal ion binding"/>
    <property type="evidence" value="ECO:0007669"/>
    <property type="project" value="UniProtKB-KW"/>
</dbReference>
<keyword evidence="1" id="KW-0408">Iron</keyword>
<proteinExistence type="inferred from homology"/>
<dbReference type="OrthoDB" id="2897833at2"/>
<keyword evidence="4" id="KW-1185">Reference proteome</keyword>
<dbReference type="SUPFAM" id="SSF51197">
    <property type="entry name" value="Clavaminate synthase-like"/>
    <property type="match status" value="1"/>
</dbReference>